<keyword evidence="3" id="KW-1185">Reference proteome</keyword>
<dbReference type="EMBL" id="JAOPGA020000471">
    <property type="protein sequence ID" value="KAL0478851.1"/>
    <property type="molecule type" value="Genomic_DNA"/>
</dbReference>
<feature type="region of interest" description="Disordered" evidence="1">
    <location>
        <begin position="169"/>
        <end position="212"/>
    </location>
</feature>
<protein>
    <submittedName>
        <fullName evidence="2">Uncharacterized protein</fullName>
    </submittedName>
</protein>
<reference evidence="2 3" key="1">
    <citation type="submission" date="2024-03" db="EMBL/GenBank/DDBJ databases">
        <title>The Acrasis kona genome and developmental transcriptomes reveal deep origins of eukaryotic multicellular pathways.</title>
        <authorList>
            <person name="Sheikh S."/>
            <person name="Fu C.-J."/>
            <person name="Brown M.W."/>
            <person name="Baldauf S.L."/>
        </authorList>
    </citation>
    <scope>NUCLEOTIDE SEQUENCE [LARGE SCALE GENOMIC DNA]</scope>
    <source>
        <strain evidence="2 3">ATCC MYA-3509</strain>
    </source>
</reference>
<feature type="region of interest" description="Disordered" evidence="1">
    <location>
        <begin position="229"/>
        <end position="258"/>
    </location>
</feature>
<sequence>MPTRWTKLDLHFLAYLYNYLGVREPSIIKKYFFSAEQYTSQGIQNKITNGRKAGKILAAEIGPANGEVDEKQMKAIIKQREEIRKEWAESLVKDPSLYYFADNPQLKESLKKRGLKGKKATTIGDNMSMADRRRQNIGESLLMAESRAAIINRNKIDEQKRKKLEKLLENAKKSSKRSSQPESDDETDIDDEEDEGEVDEEEDGDKDYEDDAKYIGVKVPNIHNFVDNSKRKRVDDFQEQMPPKKSCQQPLGKKDATPHSKQYHHISTLTSHYFFVAYNPNCDYTFMRGRVTEGNNETIKISCTLKSCLSINLLEERLSLPLDNLVNVSEPEPTNVLILIPMDADFSRVTKIDGTTDFPYIGFEIKRKSDSDFEDLAFSQII</sequence>
<evidence type="ECO:0000313" key="2">
    <source>
        <dbReference type="EMBL" id="KAL0478851.1"/>
    </source>
</evidence>
<dbReference type="AlphaFoldDB" id="A0AAW2YPV8"/>
<evidence type="ECO:0000313" key="3">
    <source>
        <dbReference type="Proteomes" id="UP001431209"/>
    </source>
</evidence>
<dbReference type="Proteomes" id="UP001431209">
    <property type="component" value="Unassembled WGS sequence"/>
</dbReference>
<comment type="caution">
    <text evidence="2">The sequence shown here is derived from an EMBL/GenBank/DDBJ whole genome shotgun (WGS) entry which is preliminary data.</text>
</comment>
<organism evidence="2 3">
    <name type="scientific">Acrasis kona</name>
    <dbReference type="NCBI Taxonomy" id="1008807"/>
    <lineage>
        <taxon>Eukaryota</taxon>
        <taxon>Discoba</taxon>
        <taxon>Heterolobosea</taxon>
        <taxon>Tetramitia</taxon>
        <taxon>Eutetramitia</taxon>
        <taxon>Acrasidae</taxon>
        <taxon>Acrasis</taxon>
    </lineage>
</organism>
<accession>A0AAW2YPV8</accession>
<evidence type="ECO:0000256" key="1">
    <source>
        <dbReference type="SAM" id="MobiDB-lite"/>
    </source>
</evidence>
<gene>
    <name evidence="2" type="ORF">AKO1_008250</name>
</gene>
<feature type="compositionally biased region" description="Acidic residues" evidence="1">
    <location>
        <begin position="182"/>
        <end position="210"/>
    </location>
</feature>
<proteinExistence type="predicted"/>
<name>A0AAW2YPV8_9EUKA</name>